<protein>
    <recommendedName>
        <fullName evidence="4">DUF4811 domain-containing protein</fullName>
    </recommendedName>
</protein>
<organism evidence="2 3">
    <name type="scientific">Fundicoccus culcitae</name>
    <dbReference type="NCBI Taxonomy" id="2969821"/>
    <lineage>
        <taxon>Bacteria</taxon>
        <taxon>Bacillati</taxon>
        <taxon>Bacillota</taxon>
        <taxon>Bacilli</taxon>
        <taxon>Lactobacillales</taxon>
        <taxon>Aerococcaceae</taxon>
        <taxon>Fundicoccus</taxon>
    </lineage>
</organism>
<evidence type="ECO:0000313" key="3">
    <source>
        <dbReference type="Proteomes" id="UP001315967"/>
    </source>
</evidence>
<evidence type="ECO:0000313" key="2">
    <source>
        <dbReference type="EMBL" id="UUX34623.1"/>
    </source>
</evidence>
<feature type="transmembrane region" description="Helical" evidence="1">
    <location>
        <begin position="44"/>
        <end position="61"/>
    </location>
</feature>
<name>A0ABY5P851_9LACT</name>
<keyword evidence="1" id="KW-1133">Transmembrane helix</keyword>
<keyword evidence="1" id="KW-0472">Membrane</keyword>
<dbReference type="EMBL" id="CP102453">
    <property type="protein sequence ID" value="UUX34623.1"/>
    <property type="molecule type" value="Genomic_DNA"/>
</dbReference>
<evidence type="ECO:0008006" key="4">
    <source>
        <dbReference type="Google" id="ProtNLM"/>
    </source>
</evidence>
<keyword evidence="3" id="KW-1185">Reference proteome</keyword>
<feature type="transmembrane region" description="Helical" evidence="1">
    <location>
        <begin position="16"/>
        <end position="37"/>
    </location>
</feature>
<keyword evidence="1" id="KW-0812">Transmembrane</keyword>
<sequence length="225" mass="26523">MYEQWVAMEQFYYNDMWVAIIIAVIAGVLLVSTISHFNTKIGKIMISLSTLVILASGYWAYSNYQIHSDLIDKLQFTNPLTRSYTLNAFSDPLPYSISEEQFYRVGYLPQSFENLELYNANTHLDEIEYMGRYNTYYYFKINDRIYYTSIKNVEFTTDNKTYREGVQYTLIDERMADLGFTEESRIFYLKYLVPQSLEDLELSQEDAKDAIYQGSEDIVANWIMP</sequence>
<dbReference type="RefSeq" id="WP_313794123.1">
    <property type="nucleotide sequence ID" value="NZ_CP102453.1"/>
</dbReference>
<accession>A0ABY5P851</accession>
<dbReference type="Proteomes" id="UP001315967">
    <property type="component" value="Chromosome"/>
</dbReference>
<reference evidence="2 3" key="1">
    <citation type="submission" date="2022-08" db="EMBL/GenBank/DDBJ databases">
        <title>Aerococcaceae sp. nov isolated from spoiled eye mask.</title>
        <authorList>
            <person name="Zhou G."/>
            <person name="Xie X.-B."/>
            <person name="Shi Q.-S."/>
            <person name="Wang Y.-S."/>
            <person name="Wen X."/>
            <person name="Peng H."/>
            <person name="Yang X.-J."/>
            <person name="Tao H.-B."/>
            <person name="Huang X.-M."/>
        </authorList>
    </citation>
    <scope>NUCLEOTIDE SEQUENCE [LARGE SCALE GENOMIC DNA]</scope>
    <source>
        <strain evidence="3">DM20194951</strain>
    </source>
</reference>
<evidence type="ECO:0000256" key="1">
    <source>
        <dbReference type="SAM" id="Phobius"/>
    </source>
</evidence>
<proteinExistence type="predicted"/>
<gene>
    <name evidence="2" type="ORF">NRE15_02940</name>
</gene>